<protein>
    <submittedName>
        <fullName evidence="4">THO complex subunit 7</fullName>
    </submittedName>
</protein>
<accession>A0A0M3J3P7</accession>
<feature type="coiled-coil region" evidence="1">
    <location>
        <begin position="57"/>
        <end position="88"/>
    </location>
</feature>
<dbReference type="EMBL" id="UYRR01002507">
    <property type="protein sequence ID" value="VDK19559.1"/>
    <property type="molecule type" value="Genomic_DNA"/>
</dbReference>
<reference evidence="4" key="1">
    <citation type="submission" date="2017-02" db="UniProtKB">
        <authorList>
            <consortium name="WormBaseParasite"/>
        </authorList>
    </citation>
    <scope>IDENTIFICATION</scope>
</reference>
<evidence type="ECO:0000256" key="1">
    <source>
        <dbReference type="SAM" id="Coils"/>
    </source>
</evidence>
<reference evidence="2 3" key="2">
    <citation type="submission" date="2018-11" db="EMBL/GenBank/DDBJ databases">
        <authorList>
            <consortium name="Pathogen Informatics"/>
        </authorList>
    </citation>
    <scope>NUCLEOTIDE SEQUENCE [LARGE SCALE GENOMIC DNA]</scope>
</reference>
<evidence type="ECO:0000313" key="3">
    <source>
        <dbReference type="Proteomes" id="UP000267096"/>
    </source>
</evidence>
<evidence type="ECO:0000313" key="4">
    <source>
        <dbReference type="WBParaSite" id="ASIM_0000216001-mRNA-1"/>
    </source>
</evidence>
<keyword evidence="3" id="KW-1185">Reference proteome</keyword>
<keyword evidence="1" id="KW-0175">Coiled coil</keyword>
<proteinExistence type="predicted"/>
<dbReference type="WBParaSite" id="ASIM_0000216001-mRNA-1">
    <property type="protein sequence ID" value="ASIM_0000216001-mRNA-1"/>
    <property type="gene ID" value="ASIM_0000216001"/>
</dbReference>
<gene>
    <name evidence="2" type="ORF">ASIM_LOCUS2030</name>
</gene>
<organism evidence="4">
    <name type="scientific">Anisakis simplex</name>
    <name type="common">Herring worm</name>
    <dbReference type="NCBI Taxonomy" id="6269"/>
    <lineage>
        <taxon>Eukaryota</taxon>
        <taxon>Metazoa</taxon>
        <taxon>Ecdysozoa</taxon>
        <taxon>Nematoda</taxon>
        <taxon>Chromadorea</taxon>
        <taxon>Rhabditida</taxon>
        <taxon>Spirurina</taxon>
        <taxon>Ascaridomorpha</taxon>
        <taxon>Ascaridoidea</taxon>
        <taxon>Anisakidae</taxon>
        <taxon>Anisakis</taxon>
        <taxon>Anisakis simplex complex</taxon>
    </lineage>
</organism>
<evidence type="ECO:0000313" key="2">
    <source>
        <dbReference type="EMBL" id="VDK19559.1"/>
    </source>
</evidence>
<name>A0A0M3J3P7_ANISI</name>
<dbReference type="AlphaFoldDB" id="A0A0M3J3P7"/>
<sequence length="163" mass="18695">MSLTERIENASDVDVMKLYLTLQTINNYCKLDSGGADGDTSIVDSTGNQLSEQLRRSKEIENDVVKNLEEINKLTRELEEDIDEDKLKAAECFFEKKRKLKELENDPLYKKLMGGGMGESCEEYNRYLNEIKLAKEELEKEESLGLHLKRDIDALKEALDVDN</sequence>
<dbReference type="Proteomes" id="UP000267096">
    <property type="component" value="Unassembled WGS sequence"/>
</dbReference>